<dbReference type="EMBL" id="PFBZ01000089">
    <property type="protein sequence ID" value="PIT86628.1"/>
    <property type="molecule type" value="Genomic_DNA"/>
</dbReference>
<name>A0A2M6W1H5_9BACT</name>
<organism evidence="2 3">
    <name type="scientific">Candidatus Magasanikbacteria bacterium CG10_big_fil_rev_8_21_14_0_10_43_6</name>
    <dbReference type="NCBI Taxonomy" id="1974650"/>
    <lineage>
        <taxon>Bacteria</taxon>
        <taxon>Candidatus Magasanikiibacteriota</taxon>
    </lineage>
</organism>
<proteinExistence type="predicted"/>
<dbReference type="Gene3D" id="3.40.50.2000">
    <property type="entry name" value="Glycogen Phosphorylase B"/>
    <property type="match status" value="1"/>
</dbReference>
<sequence length="281" mass="31904">YTYRSKPEHIYSRDIGVIAVYRLLGYKTTYEIHKPFQTRVGHVLFRLLSRYITVVSISHALKAYVLATYPISEKRVCVAHDGVFLEDYNMLEKKSCQKKLRHACHATADQKVVLYSSNLYPGKGLELIEAAASKLPHMIFVIMGKQRDGGDAPNALSPNVVYLGRKKIEEVPLYISGADLLVIPFTKQLLTWQYHSALKSFEYMASRVPIVTSDIGSLREIFSESNAWLFSPENTESFIHALEAASSDLDLSYKKSAQAYTDVQAYTWHKRALNILSFLNI</sequence>
<dbReference type="SUPFAM" id="SSF53756">
    <property type="entry name" value="UDP-Glycosyltransferase/glycogen phosphorylase"/>
    <property type="match status" value="1"/>
</dbReference>
<dbReference type="AlphaFoldDB" id="A0A2M6W1H5"/>
<reference evidence="3" key="1">
    <citation type="submission" date="2017-09" db="EMBL/GenBank/DDBJ databases">
        <title>Depth-based differentiation of microbial function through sediment-hosted aquifers and enrichment of novel symbionts in the deep terrestrial subsurface.</title>
        <authorList>
            <person name="Probst A.J."/>
            <person name="Ladd B."/>
            <person name="Jarett J.K."/>
            <person name="Geller-Mcgrath D.E."/>
            <person name="Sieber C.M.K."/>
            <person name="Emerson J.B."/>
            <person name="Anantharaman K."/>
            <person name="Thomas B.C."/>
            <person name="Malmstrom R."/>
            <person name="Stieglmeier M."/>
            <person name="Klingl A."/>
            <person name="Woyke T."/>
            <person name="Ryan C.M."/>
            <person name="Banfield J.F."/>
        </authorList>
    </citation>
    <scope>NUCLEOTIDE SEQUENCE [LARGE SCALE GENOMIC DNA]</scope>
</reference>
<keyword evidence="1" id="KW-0808">Transferase</keyword>
<comment type="caution">
    <text evidence="2">The sequence shown here is derived from an EMBL/GenBank/DDBJ whole genome shotgun (WGS) entry which is preliminary data.</text>
</comment>
<evidence type="ECO:0000256" key="1">
    <source>
        <dbReference type="ARBA" id="ARBA00022679"/>
    </source>
</evidence>
<dbReference type="Proteomes" id="UP000229362">
    <property type="component" value="Unassembled WGS sequence"/>
</dbReference>
<evidence type="ECO:0000313" key="2">
    <source>
        <dbReference type="EMBL" id="PIT86628.1"/>
    </source>
</evidence>
<dbReference type="CDD" id="cd03801">
    <property type="entry name" value="GT4_PimA-like"/>
    <property type="match status" value="1"/>
</dbReference>
<evidence type="ECO:0000313" key="3">
    <source>
        <dbReference type="Proteomes" id="UP000229362"/>
    </source>
</evidence>
<dbReference type="PANTHER" id="PTHR46401">
    <property type="entry name" value="GLYCOSYLTRANSFERASE WBBK-RELATED"/>
    <property type="match status" value="1"/>
</dbReference>
<evidence type="ECO:0008006" key="4">
    <source>
        <dbReference type="Google" id="ProtNLM"/>
    </source>
</evidence>
<gene>
    <name evidence="2" type="ORF">COU33_02090</name>
</gene>
<protein>
    <recommendedName>
        <fullName evidence="4">Glycosyl transferase family 1 domain-containing protein</fullName>
    </recommendedName>
</protein>
<feature type="non-terminal residue" evidence="2">
    <location>
        <position position="1"/>
    </location>
</feature>
<accession>A0A2M6W1H5</accession>
<dbReference type="Pfam" id="PF13692">
    <property type="entry name" value="Glyco_trans_1_4"/>
    <property type="match status" value="1"/>
</dbReference>
<dbReference type="GO" id="GO:0009103">
    <property type="term" value="P:lipopolysaccharide biosynthetic process"/>
    <property type="evidence" value="ECO:0007669"/>
    <property type="project" value="TreeGrafter"/>
</dbReference>
<dbReference type="GO" id="GO:0016757">
    <property type="term" value="F:glycosyltransferase activity"/>
    <property type="evidence" value="ECO:0007669"/>
    <property type="project" value="TreeGrafter"/>
</dbReference>
<dbReference type="PANTHER" id="PTHR46401:SF2">
    <property type="entry name" value="GLYCOSYLTRANSFERASE WBBK-RELATED"/>
    <property type="match status" value="1"/>
</dbReference>